<feature type="region of interest" description="Disordered" evidence="1">
    <location>
        <begin position="303"/>
        <end position="338"/>
    </location>
</feature>
<dbReference type="Gene3D" id="3.40.30.10">
    <property type="entry name" value="Glutaredoxin"/>
    <property type="match status" value="1"/>
</dbReference>
<evidence type="ECO:0000313" key="3">
    <source>
        <dbReference type="EMBL" id="MCT4370767.1"/>
    </source>
</evidence>
<dbReference type="SUPFAM" id="SSF52833">
    <property type="entry name" value="Thioredoxin-like"/>
    <property type="match status" value="1"/>
</dbReference>
<dbReference type="InterPro" id="IPR010987">
    <property type="entry name" value="Glutathione-S-Trfase_C-like"/>
</dbReference>
<dbReference type="PROSITE" id="PS50405">
    <property type="entry name" value="GST_CTER"/>
    <property type="match status" value="1"/>
</dbReference>
<dbReference type="InterPro" id="IPR036249">
    <property type="entry name" value="Thioredoxin-like_sf"/>
</dbReference>
<feature type="domain" description="GST C-terminal" evidence="2">
    <location>
        <begin position="171"/>
        <end position="296"/>
    </location>
</feature>
<evidence type="ECO:0000313" key="4">
    <source>
        <dbReference type="Proteomes" id="UP000217448"/>
    </source>
</evidence>
<feature type="compositionally biased region" description="Basic residues" evidence="1">
    <location>
        <begin position="308"/>
        <end position="317"/>
    </location>
</feature>
<dbReference type="InterPro" id="IPR040079">
    <property type="entry name" value="Glutathione_S-Trfase"/>
</dbReference>
<dbReference type="SFLD" id="SFLDG01206">
    <property type="entry name" value="Xi.1"/>
    <property type="match status" value="1"/>
</dbReference>
<dbReference type="InterPro" id="IPR016639">
    <property type="entry name" value="GST_Omega/GSH"/>
</dbReference>
<dbReference type="Proteomes" id="UP000217448">
    <property type="component" value="Unassembled WGS sequence"/>
</dbReference>
<dbReference type="InterPro" id="IPR036282">
    <property type="entry name" value="Glutathione-S-Trfase_C_sf"/>
</dbReference>
<dbReference type="InterPro" id="IPR047047">
    <property type="entry name" value="GST_Omega-like_C"/>
</dbReference>
<dbReference type="CDD" id="cd03190">
    <property type="entry name" value="GST_C_Omega_like"/>
    <property type="match status" value="1"/>
</dbReference>
<dbReference type="RefSeq" id="WP_260348877.1">
    <property type="nucleotide sequence ID" value="NZ_NTHN02000016.1"/>
</dbReference>
<comment type="caution">
    <text evidence="3">The sequence shown here is derived from an EMBL/GenBank/DDBJ whole genome shotgun (WGS) entry which is preliminary data.</text>
</comment>
<dbReference type="Pfam" id="PF13409">
    <property type="entry name" value="GST_N_2"/>
    <property type="match status" value="1"/>
</dbReference>
<sequence length="345" mass="38857">MLIDGKWTANWQPVQKADEKGRFVRQESSFRNWITPDGSAGPTGTGGFKAESGRYRLYVALICPWASRTLIARKLKGLEEIIPVTVVNPRLDDQGWSFGGFPGAEEDPLYGASYLHELYTRADPHVSGRATVPVLWDEKQGVLVNNESADIVRMFDTAFEAIAPSDLRLAPEDLLAQIDEANAQIYPRYNNGVYKAGFASTQEAYDEAVTQLFEEMARMEQHLSDGRPFYFGDRLTETDIRIFVTSIRFDAAYHGLFKCNIKRLEDHPHLHAHMLRMLNTGGIASTVDLDHIKAGYYGIKALNPPAHHPGRPRRDRRGGRESTGQPRLISRDRPGPFFSLQIRRG</sequence>
<protein>
    <submittedName>
        <fullName evidence="3">Glutathione S-transferase C-terminal domain-containing protein</fullName>
    </submittedName>
</protein>
<dbReference type="PANTHER" id="PTHR32419:SF6">
    <property type="entry name" value="GLUTATHIONE S-TRANSFERASE OMEGA-LIKE 1-RELATED"/>
    <property type="match status" value="1"/>
</dbReference>
<dbReference type="PANTHER" id="PTHR32419">
    <property type="entry name" value="GLUTATHIONYL-HYDROQUINONE REDUCTASE"/>
    <property type="match status" value="1"/>
</dbReference>
<accession>A0ABT2KN39</accession>
<dbReference type="SFLD" id="SFLDG01148">
    <property type="entry name" value="Xi_(cytGST)"/>
    <property type="match status" value="1"/>
</dbReference>
<organism evidence="3 4">
    <name type="scientific">Alloyangia mangrovi</name>
    <dbReference type="NCBI Taxonomy" id="1779329"/>
    <lineage>
        <taxon>Bacteria</taxon>
        <taxon>Pseudomonadati</taxon>
        <taxon>Pseudomonadota</taxon>
        <taxon>Alphaproteobacteria</taxon>
        <taxon>Rhodobacterales</taxon>
        <taxon>Roseobacteraceae</taxon>
        <taxon>Alloyangia</taxon>
    </lineage>
</organism>
<evidence type="ECO:0000259" key="2">
    <source>
        <dbReference type="PROSITE" id="PS50405"/>
    </source>
</evidence>
<dbReference type="SUPFAM" id="SSF47616">
    <property type="entry name" value="GST C-terminal domain-like"/>
    <property type="match status" value="1"/>
</dbReference>
<evidence type="ECO:0000256" key="1">
    <source>
        <dbReference type="SAM" id="MobiDB-lite"/>
    </source>
</evidence>
<reference evidence="4" key="1">
    <citation type="submission" date="2023-07" db="EMBL/GenBank/DDBJ databases">
        <title>Yangia mangrovi SAOS 153D genome.</title>
        <authorList>
            <person name="Verma A."/>
            <person name="Pal Y."/>
            <person name="Sundharam S."/>
            <person name="Bisht B."/>
            <person name="Srinivasan K."/>
        </authorList>
    </citation>
    <scope>NUCLEOTIDE SEQUENCE [LARGE SCALE GENOMIC DNA]</scope>
    <source>
        <strain evidence="4">SAOS 153D</strain>
    </source>
</reference>
<dbReference type="Pfam" id="PF13410">
    <property type="entry name" value="GST_C_2"/>
    <property type="match status" value="1"/>
</dbReference>
<dbReference type="EMBL" id="NTHN02000016">
    <property type="protein sequence ID" value="MCT4370767.1"/>
    <property type="molecule type" value="Genomic_DNA"/>
</dbReference>
<keyword evidence="4" id="KW-1185">Reference proteome</keyword>
<dbReference type="Gene3D" id="1.20.1050.10">
    <property type="match status" value="1"/>
</dbReference>
<dbReference type="InterPro" id="IPR004045">
    <property type="entry name" value="Glutathione_S-Trfase_N"/>
</dbReference>
<gene>
    <name evidence="3" type="ORF">CLG85_010750</name>
</gene>
<dbReference type="SFLD" id="SFLDS00019">
    <property type="entry name" value="Glutathione_Transferase_(cytos"/>
    <property type="match status" value="1"/>
</dbReference>
<dbReference type="PIRSF" id="PIRSF015753">
    <property type="entry name" value="GST"/>
    <property type="match status" value="1"/>
</dbReference>
<name>A0ABT2KN39_9RHOB</name>
<proteinExistence type="predicted"/>